<dbReference type="EMBL" id="JACHIN010000005">
    <property type="protein sequence ID" value="MBB5078897.1"/>
    <property type="molecule type" value="Genomic_DNA"/>
</dbReference>
<dbReference type="GO" id="GO:0003700">
    <property type="term" value="F:DNA-binding transcription factor activity"/>
    <property type="evidence" value="ECO:0007669"/>
    <property type="project" value="TreeGrafter"/>
</dbReference>
<dbReference type="Gene3D" id="3.30.450.40">
    <property type="match status" value="1"/>
</dbReference>
<dbReference type="GO" id="GO:0045892">
    <property type="term" value="P:negative regulation of DNA-templated transcription"/>
    <property type="evidence" value="ECO:0007669"/>
    <property type="project" value="TreeGrafter"/>
</dbReference>
<keyword evidence="1" id="KW-0805">Transcription regulation</keyword>
<dbReference type="PANTHER" id="PTHR30136">
    <property type="entry name" value="HELIX-TURN-HELIX TRANSCRIPTIONAL REGULATOR, ICLR FAMILY"/>
    <property type="match status" value="1"/>
</dbReference>
<dbReference type="Proteomes" id="UP000568380">
    <property type="component" value="Unassembled WGS sequence"/>
</dbReference>
<keyword evidence="7" id="KW-1185">Reference proteome</keyword>
<name>A0A7W8EHS7_9ACTN</name>
<dbReference type="Gene3D" id="1.10.10.10">
    <property type="entry name" value="Winged helix-like DNA-binding domain superfamily/Winged helix DNA-binding domain"/>
    <property type="match status" value="1"/>
</dbReference>
<dbReference type="SUPFAM" id="SSF46785">
    <property type="entry name" value="Winged helix' DNA-binding domain"/>
    <property type="match status" value="1"/>
</dbReference>
<dbReference type="InterPro" id="IPR036388">
    <property type="entry name" value="WH-like_DNA-bd_sf"/>
</dbReference>
<evidence type="ECO:0000313" key="6">
    <source>
        <dbReference type="EMBL" id="MBB5078897.1"/>
    </source>
</evidence>
<gene>
    <name evidence="6" type="ORF">HNR40_004383</name>
</gene>
<evidence type="ECO:0000313" key="7">
    <source>
        <dbReference type="Proteomes" id="UP000568380"/>
    </source>
</evidence>
<evidence type="ECO:0000256" key="3">
    <source>
        <dbReference type="ARBA" id="ARBA00023163"/>
    </source>
</evidence>
<protein>
    <submittedName>
        <fullName evidence="6">DNA-binding IclR family transcriptional regulator</fullName>
    </submittedName>
</protein>
<dbReference type="InterPro" id="IPR050707">
    <property type="entry name" value="HTH_MetabolicPath_Reg"/>
</dbReference>
<dbReference type="SUPFAM" id="SSF55781">
    <property type="entry name" value="GAF domain-like"/>
    <property type="match status" value="1"/>
</dbReference>
<dbReference type="PANTHER" id="PTHR30136:SF24">
    <property type="entry name" value="HTH-TYPE TRANSCRIPTIONAL REPRESSOR ALLR"/>
    <property type="match status" value="1"/>
</dbReference>
<organism evidence="6 7">
    <name type="scientific">Nonomuraea endophytica</name>
    <dbReference type="NCBI Taxonomy" id="714136"/>
    <lineage>
        <taxon>Bacteria</taxon>
        <taxon>Bacillati</taxon>
        <taxon>Actinomycetota</taxon>
        <taxon>Actinomycetes</taxon>
        <taxon>Streptosporangiales</taxon>
        <taxon>Streptosporangiaceae</taxon>
        <taxon>Nonomuraea</taxon>
    </lineage>
</organism>
<dbReference type="GO" id="GO:0003677">
    <property type="term" value="F:DNA binding"/>
    <property type="evidence" value="ECO:0007669"/>
    <property type="project" value="UniProtKB-KW"/>
</dbReference>
<evidence type="ECO:0000259" key="5">
    <source>
        <dbReference type="PROSITE" id="PS51078"/>
    </source>
</evidence>
<dbReference type="InterPro" id="IPR005471">
    <property type="entry name" value="Tscrpt_reg_IclR_N"/>
</dbReference>
<dbReference type="InterPro" id="IPR014757">
    <property type="entry name" value="Tscrpt_reg_IclR_C"/>
</dbReference>
<dbReference type="AlphaFoldDB" id="A0A7W8EHS7"/>
<evidence type="ECO:0000256" key="2">
    <source>
        <dbReference type="ARBA" id="ARBA00023125"/>
    </source>
</evidence>
<sequence length="260" mass="27467">MPGKSIVQHRRAPEAAQPGSLEKGIDILFSLSAAAQPISLSQLCRNTGLPKSTAHRILAVLCSRSLAKRAGTDYLVGDLLARLGDARGRIPGTRRAVLPYLLYLYETTRQTVNLAVLSGLEAEYVERVYGHNRVASPSDGVDRAPLHCTAIGKTLLAYDSGLRQSFADQGSPPRLTRRTITSLTGLDRELARVRHYGVAYAQEEFADGVACVAAPVFDAAGKVAMSISVAGPAVALPLARLGISVRGAAQAISAALARLG</sequence>
<dbReference type="Pfam" id="PF09339">
    <property type="entry name" value="HTH_IclR"/>
    <property type="match status" value="1"/>
</dbReference>
<feature type="domain" description="IclR-ED" evidence="5">
    <location>
        <begin position="79"/>
        <end position="258"/>
    </location>
</feature>
<dbReference type="SMART" id="SM00346">
    <property type="entry name" value="HTH_ICLR"/>
    <property type="match status" value="1"/>
</dbReference>
<feature type="domain" description="HTH iclR-type" evidence="4">
    <location>
        <begin position="18"/>
        <end position="78"/>
    </location>
</feature>
<keyword evidence="2 6" id="KW-0238">DNA-binding</keyword>
<evidence type="ECO:0000259" key="4">
    <source>
        <dbReference type="PROSITE" id="PS51077"/>
    </source>
</evidence>
<accession>A0A7W8EHS7</accession>
<dbReference type="Pfam" id="PF01614">
    <property type="entry name" value="IclR_C"/>
    <property type="match status" value="1"/>
</dbReference>
<comment type="caution">
    <text evidence="6">The sequence shown here is derived from an EMBL/GenBank/DDBJ whole genome shotgun (WGS) entry which is preliminary data.</text>
</comment>
<dbReference type="InterPro" id="IPR029016">
    <property type="entry name" value="GAF-like_dom_sf"/>
</dbReference>
<dbReference type="RefSeq" id="WP_184963995.1">
    <property type="nucleotide sequence ID" value="NZ_JACHIN010000005.1"/>
</dbReference>
<reference evidence="6 7" key="1">
    <citation type="submission" date="2020-08" db="EMBL/GenBank/DDBJ databases">
        <title>Genomic Encyclopedia of Type Strains, Phase IV (KMG-IV): sequencing the most valuable type-strain genomes for metagenomic binning, comparative biology and taxonomic classification.</title>
        <authorList>
            <person name="Goeker M."/>
        </authorList>
    </citation>
    <scope>NUCLEOTIDE SEQUENCE [LARGE SCALE GENOMIC DNA]</scope>
    <source>
        <strain evidence="6 7">DSM 45385</strain>
    </source>
</reference>
<evidence type="ECO:0000256" key="1">
    <source>
        <dbReference type="ARBA" id="ARBA00023015"/>
    </source>
</evidence>
<keyword evidence="3" id="KW-0804">Transcription</keyword>
<dbReference type="InterPro" id="IPR036390">
    <property type="entry name" value="WH_DNA-bd_sf"/>
</dbReference>
<dbReference type="PROSITE" id="PS51078">
    <property type="entry name" value="ICLR_ED"/>
    <property type="match status" value="1"/>
</dbReference>
<proteinExistence type="predicted"/>
<dbReference type="PROSITE" id="PS51077">
    <property type="entry name" value="HTH_ICLR"/>
    <property type="match status" value="1"/>
</dbReference>